<dbReference type="InterPro" id="IPR050583">
    <property type="entry name" value="Mycobacterial_A85_antigen"/>
</dbReference>
<dbReference type="EMBL" id="CAEZXP010000003">
    <property type="protein sequence ID" value="CAB4698119.1"/>
    <property type="molecule type" value="Genomic_DNA"/>
</dbReference>
<sequence length="333" mass="36991">MSAPGRWHERSIESEALRGNPLRDTHVRPLFVWTPAGYETGHDHYPVIYVLHALTGQARAWFNVSAWSESLPDIVERLELEAIVVLVDGWTALGGSQWLDSPATGRYGTYFCDEVVAFVDEHFRTLPDAEHRALAGHSSGGYGAAVWTLRRPDLFSAFASHAGDGLFDVSLRPEFAPAAQALRNRYEGSFDLFWADFTSGRRVFSVSSDAVLQNVWACAAAYSPRPSGGVDVPFRLETGEIVPDIWERWIANDPVTLAKAHRESLRASRAIWIDAGRNDEYQLDLAAVALWEQVQAAGVDGARAHFELHEGGHRGATWRFAHSLPFLADRIRG</sequence>
<organism evidence="1">
    <name type="scientific">freshwater metagenome</name>
    <dbReference type="NCBI Taxonomy" id="449393"/>
    <lineage>
        <taxon>unclassified sequences</taxon>
        <taxon>metagenomes</taxon>
        <taxon>ecological metagenomes</taxon>
    </lineage>
</organism>
<dbReference type="AlphaFoldDB" id="A0A6J6PHI7"/>
<protein>
    <submittedName>
        <fullName evidence="1">Unannotated protein</fullName>
    </submittedName>
</protein>
<dbReference type="InterPro" id="IPR029058">
    <property type="entry name" value="AB_hydrolase_fold"/>
</dbReference>
<gene>
    <name evidence="1" type="ORF">UFOPK2399_01164</name>
</gene>
<dbReference type="InterPro" id="IPR000801">
    <property type="entry name" value="Esterase-like"/>
</dbReference>
<dbReference type="PANTHER" id="PTHR48098">
    <property type="entry name" value="ENTEROCHELIN ESTERASE-RELATED"/>
    <property type="match status" value="1"/>
</dbReference>
<reference evidence="1" key="1">
    <citation type="submission" date="2020-05" db="EMBL/GenBank/DDBJ databases">
        <authorList>
            <person name="Chiriac C."/>
            <person name="Salcher M."/>
            <person name="Ghai R."/>
            <person name="Kavagutti S V."/>
        </authorList>
    </citation>
    <scope>NUCLEOTIDE SEQUENCE</scope>
</reference>
<evidence type="ECO:0000313" key="1">
    <source>
        <dbReference type="EMBL" id="CAB4698119.1"/>
    </source>
</evidence>
<accession>A0A6J6PHI7</accession>
<dbReference type="SUPFAM" id="SSF53474">
    <property type="entry name" value="alpha/beta-Hydrolases"/>
    <property type="match status" value="1"/>
</dbReference>
<dbReference type="Pfam" id="PF00756">
    <property type="entry name" value="Esterase"/>
    <property type="match status" value="1"/>
</dbReference>
<name>A0A6J6PHI7_9ZZZZ</name>
<dbReference type="Gene3D" id="3.40.50.1820">
    <property type="entry name" value="alpha/beta hydrolase"/>
    <property type="match status" value="1"/>
</dbReference>
<proteinExistence type="predicted"/>